<feature type="transmembrane region" description="Helical" evidence="11">
    <location>
        <begin position="163"/>
        <end position="184"/>
    </location>
</feature>
<dbReference type="GO" id="GO:0000022">
    <property type="term" value="P:mitotic spindle elongation"/>
    <property type="evidence" value="ECO:0007669"/>
    <property type="project" value="TreeGrafter"/>
</dbReference>
<protein>
    <recommendedName>
        <fullName evidence="4">Golgi apparatus membrane protein TVP38</fullName>
    </recommendedName>
    <alternativeName>
        <fullName evidence="5">Golgi apparatus membrane protein tvp38</fullName>
    </alternativeName>
</protein>
<evidence type="ECO:0000313" key="13">
    <source>
        <dbReference type="EMBL" id="CDF87188.1"/>
    </source>
</evidence>
<dbReference type="AlphaFoldDB" id="A0A8J2T406"/>
<keyword evidence="14" id="KW-1185">Reference proteome</keyword>
<dbReference type="PANTHER" id="PTHR47549:SF1">
    <property type="entry name" value="GOLGI APPARATUS MEMBRANE PROTEIN TVP38"/>
    <property type="match status" value="1"/>
</dbReference>
<keyword evidence="9 11" id="KW-0472">Membrane</keyword>
<feature type="transmembrane region" description="Helical" evidence="11">
    <location>
        <begin position="283"/>
        <end position="302"/>
    </location>
</feature>
<evidence type="ECO:0000256" key="5">
    <source>
        <dbReference type="ARBA" id="ARBA00020673"/>
    </source>
</evidence>
<evidence type="ECO:0000256" key="1">
    <source>
        <dbReference type="ARBA" id="ARBA00002978"/>
    </source>
</evidence>
<dbReference type="PANTHER" id="PTHR47549">
    <property type="entry name" value="GOLGI APPARATUS MEMBRANE PROTEIN TVP38-RELATED"/>
    <property type="match status" value="1"/>
</dbReference>
<dbReference type="InterPro" id="IPR032816">
    <property type="entry name" value="VTT_dom"/>
</dbReference>
<feature type="transmembrane region" description="Helical" evidence="11">
    <location>
        <begin position="89"/>
        <end position="110"/>
    </location>
</feature>
<dbReference type="Pfam" id="PF09335">
    <property type="entry name" value="VTT_dom"/>
    <property type="match status" value="1"/>
</dbReference>
<feature type="transmembrane region" description="Helical" evidence="11">
    <location>
        <begin position="246"/>
        <end position="263"/>
    </location>
</feature>
<evidence type="ECO:0000256" key="3">
    <source>
        <dbReference type="ARBA" id="ARBA00008640"/>
    </source>
</evidence>
<organism evidence="13 14">
    <name type="scientific">Zygosaccharomyces bailii (strain CLIB 213 / ATCC 58445 / CBS 680 / BCRC 21525 / NBRC 1098 / NCYC 1416 / NRRL Y-2227)</name>
    <dbReference type="NCBI Taxonomy" id="1333698"/>
    <lineage>
        <taxon>Eukaryota</taxon>
        <taxon>Fungi</taxon>
        <taxon>Dikarya</taxon>
        <taxon>Ascomycota</taxon>
        <taxon>Saccharomycotina</taxon>
        <taxon>Saccharomycetes</taxon>
        <taxon>Saccharomycetales</taxon>
        <taxon>Saccharomycetaceae</taxon>
        <taxon>Zygosaccharomyces</taxon>
    </lineage>
</organism>
<evidence type="ECO:0000256" key="2">
    <source>
        <dbReference type="ARBA" id="ARBA00004653"/>
    </source>
</evidence>
<dbReference type="InterPro" id="IPR051076">
    <property type="entry name" value="Golgi_membrane_TVP38/TMEM64"/>
</dbReference>
<evidence type="ECO:0000313" key="14">
    <source>
        <dbReference type="Proteomes" id="UP000019375"/>
    </source>
</evidence>
<comment type="subcellular location">
    <subcellularLocation>
        <location evidence="2">Golgi apparatus membrane</location>
        <topology evidence="2">Multi-pass membrane protein</topology>
    </subcellularLocation>
</comment>
<dbReference type="OrthoDB" id="166803at2759"/>
<reference evidence="14" key="1">
    <citation type="journal article" date="2013" name="Genome Announc.">
        <title>Genome sequence of the food spoilage yeast Zygosaccharomyces bailii CLIB 213(T).</title>
        <authorList>
            <person name="Galeote V."/>
            <person name="Bigey F."/>
            <person name="Devillers H."/>
            <person name="Neuveglise C."/>
            <person name="Dequin S."/>
        </authorList>
    </citation>
    <scope>NUCLEOTIDE SEQUENCE [LARGE SCALE GENOMIC DNA]</scope>
    <source>
        <strain evidence="14">CLIB 213 / ATCC 58445 / CBS 680 / CCRC 21525 / NBRC 1098 / NCYC 1416 / NRRL Y-2227</strain>
    </source>
</reference>
<evidence type="ECO:0000256" key="8">
    <source>
        <dbReference type="ARBA" id="ARBA00023034"/>
    </source>
</evidence>
<keyword evidence="6 11" id="KW-0812">Transmembrane</keyword>
<evidence type="ECO:0000259" key="12">
    <source>
        <dbReference type="Pfam" id="PF09335"/>
    </source>
</evidence>
<keyword evidence="8" id="KW-0333">Golgi apparatus</keyword>
<comment type="similarity">
    <text evidence="3">Belongs to the TVP38/TMEM64 family.</text>
</comment>
<evidence type="ECO:0000256" key="6">
    <source>
        <dbReference type="ARBA" id="ARBA00022692"/>
    </source>
</evidence>
<proteinExistence type="inferred from homology"/>
<evidence type="ECO:0000256" key="11">
    <source>
        <dbReference type="SAM" id="Phobius"/>
    </source>
</evidence>
<feature type="transmembrane region" description="Helical" evidence="11">
    <location>
        <begin position="131"/>
        <end position="151"/>
    </location>
</feature>
<evidence type="ECO:0000256" key="9">
    <source>
        <dbReference type="ARBA" id="ARBA00023136"/>
    </source>
</evidence>
<comment type="function">
    <text evidence="1">Golgi membrane protein involved in vesicular trafficking and spindle migration.</text>
</comment>
<gene>
    <name evidence="13" type="ORF">BN860_00760g</name>
</gene>
<dbReference type="Proteomes" id="UP000019375">
    <property type="component" value="Unassembled WGS sequence"/>
</dbReference>
<sequence length="333" mass="37418">MSEDASVFLNELGGDPQNHWAQRSRRSSAYEYEEDYEIDEEHAGGDADDEDDFLDTYNLTPRQRLLRDIRRSYAKLGYHYGTLPRWQRALVIVAALCGLTLGILLLVFHAPMLHWLVGTSNELRAKRKTSFLLILLIFLVSFPPLIGFSFLGTSTGLIYGVSFQGWIILASGSISGSIAAFALFKTLLRSKAERLVHSSPRFEAFAAILQENHSYWILALVRLCPLPYSITNGAVAAVHGLSLRNFSIAQFITTPKLFIYLFVGSRIKSMGESNSTGSKLFDLASIIITGIVVTLTAWVLYFKTKAKYAELQRQQQQHERHQSSVPTDSEFEI</sequence>
<feature type="region of interest" description="Disordered" evidence="10">
    <location>
        <begin position="1"/>
        <end position="26"/>
    </location>
</feature>
<keyword evidence="7 11" id="KW-1133">Transmembrane helix</keyword>
<dbReference type="GO" id="GO:0000139">
    <property type="term" value="C:Golgi membrane"/>
    <property type="evidence" value="ECO:0007669"/>
    <property type="project" value="UniProtKB-SubCell"/>
</dbReference>
<accession>A0A8J2T406</accession>
<dbReference type="GO" id="GO:0016192">
    <property type="term" value="P:vesicle-mediated transport"/>
    <property type="evidence" value="ECO:0007669"/>
    <property type="project" value="TreeGrafter"/>
</dbReference>
<feature type="domain" description="VTT" evidence="12">
    <location>
        <begin position="152"/>
        <end position="265"/>
    </location>
</feature>
<evidence type="ECO:0000256" key="7">
    <source>
        <dbReference type="ARBA" id="ARBA00022989"/>
    </source>
</evidence>
<name>A0A8J2T406_ZYGB2</name>
<evidence type="ECO:0000256" key="4">
    <source>
        <dbReference type="ARBA" id="ARBA00013533"/>
    </source>
</evidence>
<evidence type="ECO:0000256" key="10">
    <source>
        <dbReference type="SAM" id="MobiDB-lite"/>
    </source>
</evidence>
<dbReference type="EMBL" id="HG316454">
    <property type="protein sequence ID" value="CDF87188.1"/>
    <property type="molecule type" value="Genomic_DNA"/>
</dbReference>